<reference evidence="4 5" key="1">
    <citation type="submission" date="2019-05" db="EMBL/GenBank/DDBJ databases">
        <title>Emergence of the Ug99 lineage of the wheat stem rust pathogen through somatic hybridization.</title>
        <authorList>
            <person name="Li F."/>
            <person name="Upadhyaya N.M."/>
            <person name="Sperschneider J."/>
            <person name="Matny O."/>
            <person name="Nguyen-Phuc H."/>
            <person name="Mago R."/>
            <person name="Raley C."/>
            <person name="Miller M.E."/>
            <person name="Silverstein K.A.T."/>
            <person name="Henningsen E."/>
            <person name="Hirsch C.D."/>
            <person name="Visser B."/>
            <person name="Pretorius Z.A."/>
            <person name="Steffenson B.J."/>
            <person name="Schwessinger B."/>
            <person name="Dodds P.N."/>
            <person name="Figueroa M."/>
        </authorList>
    </citation>
    <scope>NUCLEOTIDE SEQUENCE [LARGE SCALE GENOMIC DNA]</scope>
    <source>
        <strain evidence="2">21-0</strain>
        <strain evidence="3 5">Ug99</strain>
    </source>
</reference>
<evidence type="ECO:0000313" key="5">
    <source>
        <dbReference type="Proteomes" id="UP000325313"/>
    </source>
</evidence>
<proteinExistence type="predicted"/>
<dbReference type="AlphaFoldDB" id="A0A5B0S2V7"/>
<dbReference type="EMBL" id="VDEP01000079">
    <property type="protein sequence ID" value="KAA1132501.1"/>
    <property type="molecule type" value="Genomic_DNA"/>
</dbReference>
<organism evidence="3 5">
    <name type="scientific">Puccinia graminis f. sp. tritici</name>
    <dbReference type="NCBI Taxonomy" id="56615"/>
    <lineage>
        <taxon>Eukaryota</taxon>
        <taxon>Fungi</taxon>
        <taxon>Dikarya</taxon>
        <taxon>Basidiomycota</taxon>
        <taxon>Pucciniomycotina</taxon>
        <taxon>Pucciniomycetes</taxon>
        <taxon>Pucciniales</taxon>
        <taxon>Pucciniaceae</taxon>
        <taxon>Puccinia</taxon>
    </lineage>
</organism>
<sequence>MVERAKITWSKPRPRTPSSSSVTKESNSNTKLRKSTADSNDYSLSLLKTTREGARRVSSSAAGPEETSSLRVPMNHHHQEKPDSVAIRHLSITHEHP</sequence>
<feature type="compositionally biased region" description="Low complexity" evidence="1">
    <location>
        <begin position="16"/>
        <end position="30"/>
    </location>
</feature>
<feature type="compositionally biased region" description="Polar residues" evidence="1">
    <location>
        <begin position="57"/>
        <end position="70"/>
    </location>
</feature>
<dbReference type="Proteomes" id="UP000325313">
    <property type="component" value="Unassembled WGS sequence"/>
</dbReference>
<evidence type="ECO:0000313" key="4">
    <source>
        <dbReference type="Proteomes" id="UP000324748"/>
    </source>
</evidence>
<dbReference type="Proteomes" id="UP000324748">
    <property type="component" value="Unassembled WGS sequence"/>
</dbReference>
<comment type="caution">
    <text evidence="3">The sequence shown here is derived from an EMBL/GenBank/DDBJ whole genome shotgun (WGS) entry which is preliminary data.</text>
</comment>
<evidence type="ECO:0000313" key="2">
    <source>
        <dbReference type="EMBL" id="KAA1113284.1"/>
    </source>
</evidence>
<evidence type="ECO:0000256" key="1">
    <source>
        <dbReference type="SAM" id="MobiDB-lite"/>
    </source>
</evidence>
<feature type="compositionally biased region" description="Polar residues" evidence="1">
    <location>
        <begin position="37"/>
        <end position="48"/>
    </location>
</feature>
<protein>
    <submittedName>
        <fullName evidence="3">Uncharacterized protein</fullName>
    </submittedName>
</protein>
<name>A0A5B0S2V7_PUCGR</name>
<feature type="region of interest" description="Disordered" evidence="1">
    <location>
        <begin position="1"/>
        <end position="97"/>
    </location>
</feature>
<dbReference type="EMBL" id="VSWC01000015">
    <property type="protein sequence ID" value="KAA1113284.1"/>
    <property type="molecule type" value="Genomic_DNA"/>
</dbReference>
<evidence type="ECO:0000313" key="3">
    <source>
        <dbReference type="EMBL" id="KAA1132501.1"/>
    </source>
</evidence>
<keyword evidence="4" id="KW-1185">Reference proteome</keyword>
<accession>A0A5B0S2V7</accession>
<gene>
    <name evidence="2" type="ORF">PGT21_027172</name>
    <name evidence="3" type="ORF">PGTUg99_006656</name>
</gene>